<reference evidence="7 8" key="1">
    <citation type="journal article" date="2007" name="Nat. Biotechnol.">
        <title>Complete genome sequence of the myxobacterium Sorangium cellulosum.</title>
        <authorList>
            <person name="Schneiker S."/>
            <person name="Perlova O."/>
            <person name="Kaiser O."/>
            <person name="Gerth K."/>
            <person name="Alici A."/>
            <person name="Altmeyer M.O."/>
            <person name="Bartels D."/>
            <person name="Bekel T."/>
            <person name="Beyer S."/>
            <person name="Bode E."/>
            <person name="Bode H.B."/>
            <person name="Bolten C.J."/>
            <person name="Choudhuri J.V."/>
            <person name="Doss S."/>
            <person name="Elnakady Y.A."/>
            <person name="Frank B."/>
            <person name="Gaigalat L."/>
            <person name="Goesmann A."/>
            <person name="Groeger C."/>
            <person name="Gross F."/>
            <person name="Jelsbak L."/>
            <person name="Jelsbak L."/>
            <person name="Kalinowski J."/>
            <person name="Kegler C."/>
            <person name="Knauber T."/>
            <person name="Konietzny S."/>
            <person name="Kopp M."/>
            <person name="Krause L."/>
            <person name="Krug D."/>
            <person name="Linke B."/>
            <person name="Mahmud T."/>
            <person name="Martinez-Arias R."/>
            <person name="McHardy A.C."/>
            <person name="Merai M."/>
            <person name="Meyer F."/>
            <person name="Mormann S."/>
            <person name="Munoz-Dorado J."/>
            <person name="Perez J."/>
            <person name="Pradella S."/>
            <person name="Rachid S."/>
            <person name="Raddatz G."/>
            <person name="Rosenau F."/>
            <person name="Rueckert C."/>
            <person name="Sasse F."/>
            <person name="Scharfe M."/>
            <person name="Schuster S.C."/>
            <person name="Suen G."/>
            <person name="Treuner-Lange A."/>
            <person name="Velicer G.J."/>
            <person name="Vorholter F.-J."/>
            <person name="Weissman K.J."/>
            <person name="Welch R.D."/>
            <person name="Wenzel S.C."/>
            <person name="Whitworth D.E."/>
            <person name="Wilhelm S."/>
            <person name="Wittmann C."/>
            <person name="Bloecker H."/>
            <person name="Puehler A."/>
            <person name="Mueller R."/>
        </authorList>
    </citation>
    <scope>NUCLEOTIDE SEQUENCE [LARGE SCALE GENOMIC DNA]</scope>
    <source>
        <strain evidence="8">So ce56</strain>
    </source>
</reference>
<evidence type="ECO:0000259" key="5">
    <source>
        <dbReference type="PROSITE" id="PS50011"/>
    </source>
</evidence>
<dbReference type="Gene3D" id="3.40.50.10140">
    <property type="entry name" value="Toll/interleukin-1 receptor homology (TIR) domain"/>
    <property type="match status" value="1"/>
</dbReference>
<dbReference type="GO" id="GO:0004674">
    <property type="term" value="F:protein serine/threonine kinase activity"/>
    <property type="evidence" value="ECO:0007669"/>
    <property type="project" value="UniProtKB-EC"/>
</dbReference>
<evidence type="ECO:0000313" key="7">
    <source>
        <dbReference type="EMBL" id="CAN91078.1"/>
    </source>
</evidence>
<keyword evidence="7" id="KW-0808">Transferase</keyword>
<protein>
    <submittedName>
        <fullName evidence="7">Protein kinase</fullName>
        <ecNumber evidence="7">2.7.11.1</ecNumber>
    </submittedName>
</protein>
<dbReference type="STRING" id="448385.sce0921"/>
<evidence type="ECO:0000256" key="2">
    <source>
        <dbReference type="ARBA" id="ARBA00022840"/>
    </source>
</evidence>
<dbReference type="Gene3D" id="3.30.200.20">
    <property type="entry name" value="Phosphorylase Kinase, domain 1"/>
    <property type="match status" value="1"/>
</dbReference>
<dbReference type="Proteomes" id="UP000002139">
    <property type="component" value="Chromosome"/>
</dbReference>
<dbReference type="InterPro" id="IPR051043">
    <property type="entry name" value="Sulfatase_Mod_Factor_Kinase"/>
</dbReference>
<dbReference type="CDD" id="cd14014">
    <property type="entry name" value="STKc_PknB_like"/>
    <property type="match status" value="1"/>
</dbReference>
<gene>
    <name evidence="7" type="ordered locus">sce0921</name>
</gene>
<dbReference type="InterPro" id="IPR011009">
    <property type="entry name" value="Kinase-like_dom_sf"/>
</dbReference>
<keyword evidence="2 3" id="KW-0067">ATP-binding</keyword>
<feature type="domain" description="Protein kinase" evidence="5">
    <location>
        <begin position="223"/>
        <end position="469"/>
    </location>
</feature>
<dbReference type="GO" id="GO:0007165">
    <property type="term" value="P:signal transduction"/>
    <property type="evidence" value="ECO:0007669"/>
    <property type="project" value="InterPro"/>
</dbReference>
<dbReference type="HOGENOM" id="CLU_359372_0_0_7"/>
<feature type="region of interest" description="Disordered" evidence="4">
    <location>
        <begin position="790"/>
        <end position="814"/>
    </location>
</feature>
<dbReference type="EC" id="2.7.11.1" evidence="7"/>
<dbReference type="PROSITE" id="PS50104">
    <property type="entry name" value="TIR"/>
    <property type="match status" value="1"/>
</dbReference>
<name>A9EU91_SORC5</name>
<dbReference type="Pfam" id="PF03781">
    <property type="entry name" value="FGE-sulfatase"/>
    <property type="match status" value="1"/>
</dbReference>
<dbReference type="SUPFAM" id="SSF56436">
    <property type="entry name" value="C-type lectin-like"/>
    <property type="match status" value="1"/>
</dbReference>
<dbReference type="EMBL" id="AM746676">
    <property type="protein sequence ID" value="CAN91078.1"/>
    <property type="molecule type" value="Genomic_DNA"/>
</dbReference>
<dbReference type="eggNOG" id="COG1262">
    <property type="taxonomic scope" value="Bacteria"/>
</dbReference>
<evidence type="ECO:0000256" key="4">
    <source>
        <dbReference type="SAM" id="MobiDB-lite"/>
    </source>
</evidence>
<dbReference type="Gene3D" id="1.10.510.10">
    <property type="entry name" value="Transferase(Phosphotransferase) domain 1"/>
    <property type="match status" value="1"/>
</dbReference>
<dbReference type="InterPro" id="IPR000719">
    <property type="entry name" value="Prot_kinase_dom"/>
</dbReference>
<dbReference type="GO" id="GO:0120147">
    <property type="term" value="F:formylglycine-generating oxidase activity"/>
    <property type="evidence" value="ECO:0007669"/>
    <property type="project" value="TreeGrafter"/>
</dbReference>
<dbReference type="PANTHER" id="PTHR23150">
    <property type="entry name" value="SULFATASE MODIFYING FACTOR 1, 2"/>
    <property type="match status" value="1"/>
</dbReference>
<dbReference type="PROSITE" id="PS00107">
    <property type="entry name" value="PROTEIN_KINASE_ATP"/>
    <property type="match status" value="1"/>
</dbReference>
<evidence type="ECO:0000256" key="3">
    <source>
        <dbReference type="PROSITE-ProRule" id="PRU10141"/>
    </source>
</evidence>
<dbReference type="KEGG" id="scl:sce0921"/>
<dbReference type="Pfam" id="PF00069">
    <property type="entry name" value="Pkinase"/>
    <property type="match status" value="1"/>
</dbReference>
<evidence type="ECO:0000259" key="6">
    <source>
        <dbReference type="PROSITE" id="PS50104"/>
    </source>
</evidence>
<dbReference type="InterPro" id="IPR017441">
    <property type="entry name" value="Protein_kinase_ATP_BS"/>
</dbReference>
<dbReference type="InterPro" id="IPR035897">
    <property type="entry name" value="Toll_tir_struct_dom_sf"/>
</dbReference>
<dbReference type="InterPro" id="IPR042095">
    <property type="entry name" value="SUMF_sf"/>
</dbReference>
<feature type="region of interest" description="Disordered" evidence="4">
    <location>
        <begin position="739"/>
        <end position="764"/>
    </location>
</feature>
<dbReference type="InterPro" id="IPR016187">
    <property type="entry name" value="CTDL_fold"/>
</dbReference>
<dbReference type="SMART" id="SM00220">
    <property type="entry name" value="S_TKc"/>
    <property type="match status" value="1"/>
</dbReference>
<dbReference type="Gene3D" id="3.90.1580.10">
    <property type="entry name" value="paralog of FGE (formylglycine-generating enzyme)"/>
    <property type="match status" value="1"/>
</dbReference>
<dbReference type="AlphaFoldDB" id="A9EU91"/>
<dbReference type="GO" id="GO:0005524">
    <property type="term" value="F:ATP binding"/>
    <property type="evidence" value="ECO:0007669"/>
    <property type="project" value="UniProtKB-UniRule"/>
</dbReference>
<evidence type="ECO:0000313" key="8">
    <source>
        <dbReference type="Proteomes" id="UP000002139"/>
    </source>
</evidence>
<keyword evidence="7" id="KW-0418">Kinase</keyword>
<dbReference type="InterPro" id="IPR005532">
    <property type="entry name" value="SUMF_dom"/>
</dbReference>
<dbReference type="RefSeq" id="WP_012233555.1">
    <property type="nucleotide sequence ID" value="NC_010162.1"/>
</dbReference>
<organism evidence="7 8">
    <name type="scientific">Sorangium cellulosum (strain So ce56)</name>
    <name type="common">Polyangium cellulosum (strain So ce56)</name>
    <dbReference type="NCBI Taxonomy" id="448385"/>
    <lineage>
        <taxon>Bacteria</taxon>
        <taxon>Pseudomonadati</taxon>
        <taxon>Myxococcota</taxon>
        <taxon>Polyangia</taxon>
        <taxon>Polyangiales</taxon>
        <taxon>Polyangiaceae</taxon>
        <taxon>Sorangium</taxon>
    </lineage>
</organism>
<feature type="domain" description="TIR" evidence="6">
    <location>
        <begin position="3"/>
        <end position="145"/>
    </location>
</feature>
<dbReference type="SUPFAM" id="SSF56112">
    <property type="entry name" value="Protein kinase-like (PK-like)"/>
    <property type="match status" value="1"/>
</dbReference>
<dbReference type="PROSITE" id="PS50011">
    <property type="entry name" value="PROTEIN_KINASE_DOM"/>
    <property type="match status" value="1"/>
</dbReference>
<feature type="region of interest" description="Disordered" evidence="4">
    <location>
        <begin position="476"/>
        <end position="497"/>
    </location>
</feature>
<evidence type="ECO:0000256" key="1">
    <source>
        <dbReference type="ARBA" id="ARBA00022741"/>
    </source>
</evidence>
<keyword evidence="8" id="KW-1185">Reference proteome</keyword>
<dbReference type="SUPFAM" id="SSF52200">
    <property type="entry name" value="Toll/Interleukin receptor TIR domain"/>
    <property type="match status" value="1"/>
</dbReference>
<accession>A9EU91</accession>
<dbReference type="eggNOG" id="COG0515">
    <property type="taxonomic scope" value="Bacteria"/>
</dbReference>
<feature type="compositionally biased region" description="Basic and acidic residues" evidence="4">
    <location>
        <begin position="751"/>
        <end position="760"/>
    </location>
</feature>
<dbReference type="PANTHER" id="PTHR23150:SF19">
    <property type="entry name" value="FORMYLGLYCINE-GENERATING ENZYME"/>
    <property type="match status" value="1"/>
</dbReference>
<sequence>MVRPFDVFISHAEPDASLLQELEEHLSSLTREGLIRPWSKGQLAGGDARKEQIEQHLRAAPVVLLLVSASYFASDELHNNEMIPALARARAGNVQVFPILVRPFDRAAQALSGLSVLPPNGKPVTSWPDHDAAWASIVGALRTILRGTSEPAGTLAGAPEPAYESDEIRALSESLAQARARRAALACAGASTVASDREILDLRRRLREGGRLRAGDALGEGRYLLLRQLGRGGFGSVWAALDGERRAQVAIKVLHADQARDRSRRERFFRGARIMASLSHPAVVKVLAPQGEDGGYLYFVMELVDGEDLHRAVESKRFPSHASVSLILRVGDALGLAHVQDIVHRDVKPANILLDRAGNPHLTDFDLVAANDTTGGTRTGALGTFLFTSPEQMTNAKEADARSDVYALGMTAIFCLHGGSLPQHTMRRPDLVIQALPCDDGVKRVLTRAIELAPNDRFENALAFCQALREATRPTAPVPARLPETETATQEAPRGRSRARFAAGVVSACGLVAAMIVLLMLPPKPAGVMAHFASHVREIVGSKGPKQAITPAGMVPTASGPTSPASVALPPPPQPRCPDGMVLIHEGTFTMGSNDGADDEKPPHQVKISAFCLDKLEVTVAAYRQCTEEKRNAVHCKPAETTIQWTGASPETQKFWSKFCNANRAGKDLHPINCVEWTQAADYCKWAGGSLPSEAQWEYAARGMDGREYPWGNARPGKELLNSCGRECSNMIARLGKNRKQMYEDDDKDDETAKGGEYPDGKSPFGVLDMSGNVWEWVADWYAPYPARPAEGETIPEAPQKQEKNPESNPLRAIRGGAWTSTDASLVRAANRHGLIETERLHNLGFRCSRAPQR</sequence>
<dbReference type="InterPro" id="IPR000157">
    <property type="entry name" value="TIR_dom"/>
</dbReference>
<dbReference type="InterPro" id="IPR008271">
    <property type="entry name" value="Ser/Thr_kinase_AS"/>
</dbReference>
<dbReference type="Pfam" id="PF13676">
    <property type="entry name" value="TIR_2"/>
    <property type="match status" value="1"/>
</dbReference>
<feature type="binding site" evidence="3">
    <location>
        <position position="252"/>
    </location>
    <ligand>
        <name>ATP</name>
        <dbReference type="ChEBI" id="CHEBI:30616"/>
    </ligand>
</feature>
<dbReference type="PROSITE" id="PS00108">
    <property type="entry name" value="PROTEIN_KINASE_ST"/>
    <property type="match status" value="1"/>
</dbReference>
<proteinExistence type="predicted"/>
<keyword evidence="1 3" id="KW-0547">Nucleotide-binding</keyword>